<evidence type="ECO:0000256" key="5">
    <source>
        <dbReference type="RuleBase" id="RU003651"/>
    </source>
</evidence>
<dbReference type="InterPro" id="IPR003960">
    <property type="entry name" value="ATPase_AAA_CS"/>
</dbReference>
<dbReference type="EMBL" id="HG316455">
    <property type="protein sequence ID" value="CDF88285.1"/>
    <property type="molecule type" value="Genomic_DNA"/>
</dbReference>
<dbReference type="SUPFAM" id="SSF52540">
    <property type="entry name" value="P-loop containing nucleoside triphosphate hydrolases"/>
    <property type="match status" value="1"/>
</dbReference>
<dbReference type="OrthoDB" id="5925at2759"/>
<protein>
    <submittedName>
        <fullName evidence="7">BN860_06502g1_1</fullName>
    </submittedName>
</protein>
<dbReference type="GO" id="GO:0016887">
    <property type="term" value="F:ATP hydrolysis activity"/>
    <property type="evidence" value="ECO:0007669"/>
    <property type="project" value="InterPro"/>
</dbReference>
<dbReference type="InterPro" id="IPR003593">
    <property type="entry name" value="AAA+_ATPase"/>
</dbReference>
<evidence type="ECO:0000256" key="3">
    <source>
        <dbReference type="ARBA" id="ARBA00022840"/>
    </source>
</evidence>
<accession>A0A8J2X923</accession>
<evidence type="ECO:0000256" key="4">
    <source>
        <dbReference type="ARBA" id="ARBA00023254"/>
    </source>
</evidence>
<dbReference type="SMART" id="SM00382">
    <property type="entry name" value="AAA"/>
    <property type="match status" value="1"/>
</dbReference>
<dbReference type="InterPro" id="IPR044539">
    <property type="entry name" value="Pch2-like"/>
</dbReference>
<dbReference type="GO" id="GO:0007131">
    <property type="term" value="P:reciprocal meiotic recombination"/>
    <property type="evidence" value="ECO:0007669"/>
    <property type="project" value="TreeGrafter"/>
</dbReference>
<dbReference type="Gene3D" id="3.40.50.300">
    <property type="entry name" value="P-loop containing nucleotide triphosphate hydrolases"/>
    <property type="match status" value="1"/>
</dbReference>
<comment type="similarity">
    <text evidence="1">Belongs to the AAA ATPase family. PCH2 subfamily.</text>
</comment>
<evidence type="ECO:0000259" key="6">
    <source>
        <dbReference type="SMART" id="SM00382"/>
    </source>
</evidence>
<keyword evidence="4" id="KW-0469">Meiosis</keyword>
<dbReference type="PANTHER" id="PTHR45991">
    <property type="entry name" value="PACHYTENE CHECKPOINT PROTEIN 2"/>
    <property type="match status" value="1"/>
</dbReference>
<evidence type="ECO:0000256" key="2">
    <source>
        <dbReference type="ARBA" id="ARBA00022741"/>
    </source>
</evidence>
<dbReference type="GO" id="GO:0005634">
    <property type="term" value="C:nucleus"/>
    <property type="evidence" value="ECO:0007669"/>
    <property type="project" value="TreeGrafter"/>
</dbReference>
<keyword evidence="3 5" id="KW-0067">ATP-binding</keyword>
<dbReference type="GO" id="GO:0051598">
    <property type="term" value="P:meiotic recombination checkpoint signaling"/>
    <property type="evidence" value="ECO:0007669"/>
    <property type="project" value="TreeGrafter"/>
</dbReference>
<dbReference type="InterPro" id="IPR003959">
    <property type="entry name" value="ATPase_AAA_core"/>
</dbReference>
<keyword evidence="8" id="KW-1185">Reference proteome</keyword>
<name>A0A8J2X923_ZYGB2</name>
<gene>
    <name evidence="7" type="ORF">BN860_06502g</name>
</gene>
<organism evidence="7 8">
    <name type="scientific">Zygosaccharomyces bailii (strain CLIB 213 / ATCC 58445 / CBS 680 / BCRC 21525 / NBRC 1098 / NCYC 1416 / NRRL Y-2227)</name>
    <dbReference type="NCBI Taxonomy" id="1333698"/>
    <lineage>
        <taxon>Eukaryota</taxon>
        <taxon>Fungi</taxon>
        <taxon>Dikarya</taxon>
        <taxon>Ascomycota</taxon>
        <taxon>Saccharomycotina</taxon>
        <taxon>Saccharomycetes</taxon>
        <taxon>Saccharomycetales</taxon>
        <taxon>Saccharomycetaceae</taxon>
        <taxon>Zygosaccharomyces</taxon>
    </lineage>
</organism>
<sequence length="553" mass="61463">MVYMIDAHVRGSTVQLVRRALKEEVELQKRSQGDSFEGSSAALRSKMRTFYTILRNVISRRMAKYSEKKLENMVLLSDTLLSEGHGSIEVRDPPTVAQERIIKSLVKVVFHQMSISKSDQVDPGQANLLLSLFVNKIYCDRFVESSSISHPQGRLKDAVSAVMASSNPSETYTKRTPADKTFSVYLFCCLEDVPDFQEGSLLTEEFDKIDLDGDEDLEGDTLTASTVSPSVLHRLPFSKQTFSQTRITLLPSNELEGLWESLYFDDRIKQRMYSYATIALKIANFVDLAQSGAHAFANNKLLLVQGPPGTGKTTVCKALCQKLSIRREFSPEADPLSNSYKGIVIEISCSRIFSRWFGESSKNLTGIFADVENLLKLHQGDCTFVCLLIDEVEAIAFSRNNLLNKNESTDGVRVVSTLLTQLDLLKKYNNLLVLATSNLIDSLDPAFLDRADGVFYIGNPSATGIAKILASSLDDLILKKVISTDAVKNIMDVDVYKEALVHIAEKCSTFGVSGRTLRKLPLICLSEHFRTLPVTIDNFLLALAHSVVSLQRA</sequence>
<reference evidence="8" key="1">
    <citation type="journal article" date="2013" name="Genome Announc.">
        <title>Genome sequence of the food spoilage yeast Zygosaccharomyces bailii CLIB 213(T).</title>
        <authorList>
            <person name="Galeote V."/>
            <person name="Bigey F."/>
            <person name="Devillers H."/>
            <person name="Neuveglise C."/>
            <person name="Dequin S."/>
        </authorList>
    </citation>
    <scope>NUCLEOTIDE SEQUENCE [LARGE SCALE GENOMIC DNA]</scope>
    <source>
        <strain evidence="8">CLIB 213 / ATCC 58445 / CBS 680 / CCRC 21525 / NBRC 1098 / NCYC 1416 / NRRL Y-2227</strain>
    </source>
</reference>
<evidence type="ECO:0000313" key="8">
    <source>
        <dbReference type="Proteomes" id="UP000019375"/>
    </source>
</evidence>
<dbReference type="PANTHER" id="PTHR45991:SF1">
    <property type="entry name" value="PACHYTENE CHECKPOINT PROTEIN 2 HOMOLOG"/>
    <property type="match status" value="1"/>
</dbReference>
<evidence type="ECO:0000256" key="1">
    <source>
        <dbReference type="ARBA" id="ARBA00007271"/>
    </source>
</evidence>
<dbReference type="Pfam" id="PF00004">
    <property type="entry name" value="AAA"/>
    <property type="match status" value="1"/>
</dbReference>
<dbReference type="Pfam" id="PF23242">
    <property type="entry name" value="AAA_lid_TRIP13_C"/>
    <property type="match status" value="1"/>
</dbReference>
<dbReference type="PROSITE" id="PS00674">
    <property type="entry name" value="AAA"/>
    <property type="match status" value="1"/>
</dbReference>
<feature type="domain" description="AAA+ ATPase" evidence="6">
    <location>
        <begin position="298"/>
        <end position="461"/>
    </location>
</feature>
<keyword evidence="2 5" id="KW-0547">Nucleotide-binding</keyword>
<dbReference type="GO" id="GO:0005524">
    <property type="term" value="F:ATP binding"/>
    <property type="evidence" value="ECO:0007669"/>
    <property type="project" value="UniProtKB-KW"/>
</dbReference>
<dbReference type="Proteomes" id="UP000019375">
    <property type="component" value="Unassembled WGS sequence"/>
</dbReference>
<evidence type="ECO:0000313" key="7">
    <source>
        <dbReference type="EMBL" id="CDF88285.1"/>
    </source>
</evidence>
<dbReference type="InterPro" id="IPR058249">
    <property type="entry name" value="Pch2_C"/>
</dbReference>
<dbReference type="AlphaFoldDB" id="A0A8J2X923"/>
<dbReference type="GO" id="GO:0005694">
    <property type="term" value="C:chromosome"/>
    <property type="evidence" value="ECO:0007669"/>
    <property type="project" value="TreeGrafter"/>
</dbReference>
<dbReference type="InterPro" id="IPR027417">
    <property type="entry name" value="P-loop_NTPase"/>
</dbReference>
<proteinExistence type="inferred from homology"/>